<dbReference type="SUPFAM" id="SSF52833">
    <property type="entry name" value="Thioredoxin-like"/>
    <property type="match status" value="1"/>
</dbReference>
<proteinExistence type="predicted"/>
<comment type="caution">
    <text evidence="4">The sequence shown here is derived from an EMBL/GenBank/DDBJ whole genome shotgun (WGS) entry which is preliminary data.</text>
</comment>
<dbReference type="EMBL" id="JAKILJ010000048">
    <property type="protein sequence ID" value="MCL1107092.1"/>
    <property type="molecule type" value="Genomic_DNA"/>
</dbReference>
<dbReference type="PANTHER" id="PTHR36450">
    <property type="entry name" value="THIOREDOXIN"/>
    <property type="match status" value="1"/>
</dbReference>
<dbReference type="InterPro" id="IPR036249">
    <property type="entry name" value="Thioredoxin-like_sf"/>
</dbReference>
<evidence type="ECO:0000259" key="3">
    <source>
        <dbReference type="Pfam" id="PF13192"/>
    </source>
</evidence>
<keyword evidence="2" id="KW-1015">Disulfide bond</keyword>
<protein>
    <submittedName>
        <fullName evidence="4">Thioredoxin family protein</fullName>
    </submittedName>
</protein>
<dbReference type="Pfam" id="PF13192">
    <property type="entry name" value="Thioredoxin_3"/>
    <property type="match status" value="1"/>
</dbReference>
<gene>
    <name evidence="4" type="ORF">L2749_17865</name>
</gene>
<dbReference type="InterPro" id="IPR005243">
    <property type="entry name" value="THIRX-like_proc"/>
</dbReference>
<dbReference type="PIRSF" id="PIRSF037031">
    <property type="entry name" value="Redox_disulphide_2"/>
    <property type="match status" value="1"/>
</dbReference>
<feature type="disulfide bond" description="Redox-active" evidence="2">
    <location>
        <begin position="10"/>
        <end position="13"/>
    </location>
</feature>
<dbReference type="RefSeq" id="WP_160054029.1">
    <property type="nucleotide sequence ID" value="NZ_BMQI01000045.1"/>
</dbReference>
<feature type="active site" description="Nucleophile" evidence="1">
    <location>
        <position position="10"/>
    </location>
</feature>
<dbReference type="Proteomes" id="UP001139408">
    <property type="component" value="Unassembled WGS sequence"/>
</dbReference>
<reference evidence="4" key="1">
    <citation type="submission" date="2022-01" db="EMBL/GenBank/DDBJ databases">
        <title>Whole genome-based taxonomy of the Shewanellaceae.</title>
        <authorList>
            <person name="Martin-Rodriguez A.J."/>
        </authorList>
    </citation>
    <scope>NUCLEOTIDE SEQUENCE</scope>
    <source>
        <strain evidence="4">DSM 23803</strain>
    </source>
</reference>
<sequence length="81" mass="8742">MEIKILGTGCTKCQKLAEAAAEAAKVHNLDFQISKVTDIAQIMDYGVMSTPALVVDEQVVMSGRLASVEEIVALLKPYAKF</sequence>
<evidence type="ECO:0000313" key="5">
    <source>
        <dbReference type="Proteomes" id="UP001139408"/>
    </source>
</evidence>
<feature type="active site" description="Nucleophile" evidence="1">
    <location>
        <position position="13"/>
    </location>
</feature>
<evidence type="ECO:0000313" key="4">
    <source>
        <dbReference type="EMBL" id="MCL1107092.1"/>
    </source>
</evidence>
<dbReference type="NCBIfam" id="TIGR00412">
    <property type="entry name" value="redox_disulf_2"/>
    <property type="match status" value="1"/>
</dbReference>
<evidence type="ECO:0000256" key="2">
    <source>
        <dbReference type="PIRSR" id="PIRSR037031-51"/>
    </source>
</evidence>
<evidence type="ECO:0000256" key="1">
    <source>
        <dbReference type="PIRSR" id="PIRSR037031-50"/>
    </source>
</evidence>
<name>A0A9X1Z8Q1_9GAMM</name>
<dbReference type="InterPro" id="IPR012336">
    <property type="entry name" value="Thioredoxin-like_fold"/>
</dbReference>
<dbReference type="Gene3D" id="3.40.30.10">
    <property type="entry name" value="Glutaredoxin"/>
    <property type="match status" value="1"/>
</dbReference>
<keyword evidence="2" id="KW-0676">Redox-active center</keyword>
<dbReference type="AlphaFoldDB" id="A0A9X1Z8Q1"/>
<accession>A0A9X1Z8Q1</accession>
<dbReference type="PANTHER" id="PTHR36450:SF1">
    <property type="entry name" value="THIOREDOXIN"/>
    <property type="match status" value="1"/>
</dbReference>
<feature type="domain" description="Thioredoxin-like fold" evidence="3">
    <location>
        <begin position="1"/>
        <end position="76"/>
    </location>
</feature>
<organism evidence="4 5">
    <name type="scientific">Shewanella algicola</name>
    <dbReference type="NCBI Taxonomy" id="640633"/>
    <lineage>
        <taxon>Bacteria</taxon>
        <taxon>Pseudomonadati</taxon>
        <taxon>Pseudomonadota</taxon>
        <taxon>Gammaproteobacteria</taxon>
        <taxon>Alteromonadales</taxon>
        <taxon>Shewanellaceae</taxon>
        <taxon>Shewanella</taxon>
    </lineage>
</organism>
<keyword evidence="5" id="KW-1185">Reference proteome</keyword>